<gene>
    <name evidence="2" type="ORF">E2C01_096317</name>
</gene>
<keyword evidence="3" id="KW-1185">Reference proteome</keyword>
<dbReference type="EMBL" id="VSRR010124547">
    <property type="protein sequence ID" value="MPD00816.1"/>
    <property type="molecule type" value="Genomic_DNA"/>
</dbReference>
<evidence type="ECO:0000313" key="3">
    <source>
        <dbReference type="Proteomes" id="UP000324222"/>
    </source>
</evidence>
<organism evidence="2 3">
    <name type="scientific">Portunus trituberculatus</name>
    <name type="common">Swimming crab</name>
    <name type="synonym">Neptunus trituberculatus</name>
    <dbReference type="NCBI Taxonomy" id="210409"/>
    <lineage>
        <taxon>Eukaryota</taxon>
        <taxon>Metazoa</taxon>
        <taxon>Ecdysozoa</taxon>
        <taxon>Arthropoda</taxon>
        <taxon>Crustacea</taxon>
        <taxon>Multicrustacea</taxon>
        <taxon>Malacostraca</taxon>
        <taxon>Eumalacostraca</taxon>
        <taxon>Eucarida</taxon>
        <taxon>Decapoda</taxon>
        <taxon>Pleocyemata</taxon>
        <taxon>Brachyura</taxon>
        <taxon>Eubrachyura</taxon>
        <taxon>Portunoidea</taxon>
        <taxon>Portunidae</taxon>
        <taxon>Portuninae</taxon>
        <taxon>Portunus</taxon>
    </lineage>
</organism>
<protein>
    <submittedName>
        <fullName evidence="2">Uncharacterized protein</fullName>
    </submittedName>
</protein>
<name>A0A5B7K1Q0_PORTR</name>
<dbReference type="AlphaFoldDB" id="A0A5B7K1Q0"/>
<feature type="region of interest" description="Disordered" evidence="1">
    <location>
        <begin position="1"/>
        <end position="28"/>
    </location>
</feature>
<accession>A0A5B7K1Q0</accession>
<dbReference type="Proteomes" id="UP000324222">
    <property type="component" value="Unassembled WGS sequence"/>
</dbReference>
<proteinExistence type="predicted"/>
<reference evidence="2 3" key="1">
    <citation type="submission" date="2019-05" db="EMBL/GenBank/DDBJ databases">
        <title>Another draft genome of Portunus trituberculatus and its Hox gene families provides insights of decapod evolution.</title>
        <authorList>
            <person name="Jeong J.-H."/>
            <person name="Song I."/>
            <person name="Kim S."/>
            <person name="Choi T."/>
            <person name="Kim D."/>
            <person name="Ryu S."/>
            <person name="Kim W."/>
        </authorList>
    </citation>
    <scope>NUCLEOTIDE SEQUENCE [LARGE SCALE GENOMIC DNA]</scope>
    <source>
        <tissue evidence="2">Muscle</tissue>
    </source>
</reference>
<evidence type="ECO:0000256" key="1">
    <source>
        <dbReference type="SAM" id="MobiDB-lite"/>
    </source>
</evidence>
<sequence>MIVVAQTARRVSTPPSGPQLCLTGASHE</sequence>
<evidence type="ECO:0000313" key="2">
    <source>
        <dbReference type="EMBL" id="MPD00816.1"/>
    </source>
</evidence>
<comment type="caution">
    <text evidence="2">The sequence shown here is derived from an EMBL/GenBank/DDBJ whole genome shotgun (WGS) entry which is preliminary data.</text>
</comment>